<dbReference type="Proteomes" id="UP000000333">
    <property type="component" value="Chromosome"/>
</dbReference>
<reference evidence="10 11" key="1">
    <citation type="journal article" date="2010" name="Stand. Genomic Sci.">
        <title>Complete genome sequence of Olsenella uli type strain (VPI D76D-27C).</title>
        <authorList>
            <person name="Goker M."/>
            <person name="Held B."/>
            <person name="Lucas S."/>
            <person name="Nolan M."/>
            <person name="Yasawong M."/>
            <person name="Glavina Del Rio T."/>
            <person name="Tice H."/>
            <person name="Cheng J.F."/>
            <person name="Bruce D."/>
            <person name="Detter J.C."/>
            <person name="Tapia R."/>
            <person name="Han C."/>
            <person name="Goodwin L."/>
            <person name="Pitluck S."/>
            <person name="Liolios K."/>
            <person name="Ivanova N."/>
            <person name="Mavromatis K."/>
            <person name="Mikhailova N."/>
            <person name="Pati A."/>
            <person name="Chen A."/>
            <person name="Palaniappan K."/>
            <person name="Land M."/>
            <person name="Hauser L."/>
            <person name="Chang Y.J."/>
            <person name="Jeffries C.D."/>
            <person name="Rohde M."/>
            <person name="Sikorski J."/>
            <person name="Pukall R."/>
            <person name="Woyke T."/>
            <person name="Bristow J."/>
            <person name="Eisen J.A."/>
            <person name="Markowitz V."/>
            <person name="Hugenholtz P."/>
            <person name="Kyrpides N.C."/>
            <person name="Klenk H.P."/>
            <person name="Lapidus A."/>
        </authorList>
    </citation>
    <scope>NUCLEOTIDE SEQUENCE [LARGE SCALE GENOMIC DNA]</scope>
    <source>
        <strain evidence="11">ATCC 49627 / DSM 7084 / CIP 109912 / JCM 12494 / NCIMB 702895 / VPI D76D-27C</strain>
    </source>
</reference>
<dbReference type="GO" id="GO:0016297">
    <property type="term" value="F:fatty acyl-[ACP] hydrolase activity"/>
    <property type="evidence" value="ECO:0007669"/>
    <property type="project" value="InterPro"/>
</dbReference>
<dbReference type="AlphaFoldDB" id="E1QZV7"/>
<dbReference type="Pfam" id="PF20791">
    <property type="entry name" value="Acyl-ACP_TE_C"/>
    <property type="match status" value="1"/>
</dbReference>
<evidence type="ECO:0000313" key="10">
    <source>
        <dbReference type="EMBL" id="ADK67921.1"/>
    </source>
</evidence>
<keyword evidence="3" id="KW-0378">Hydrolase</keyword>
<evidence type="ECO:0000259" key="8">
    <source>
        <dbReference type="Pfam" id="PF01643"/>
    </source>
</evidence>
<dbReference type="HOGENOM" id="CLU_045466_2_1_11"/>
<dbReference type="EMBL" id="CP002106">
    <property type="protein sequence ID" value="ADK67921.1"/>
    <property type="molecule type" value="Genomic_DNA"/>
</dbReference>
<keyword evidence="5" id="KW-0809">Transit peptide</keyword>
<sequence>MYSFDSRVRYSECDETGRLSILGLVNYLQDCSTFHSESLGLGLARMAADHYAWFISAWQIEIGELPSFGDDITVSTWCYGLRRALASRNFTINDQVGNTLVRADSLWFVFDTEACRPVRIPDSQRAYLSGEGRLDMPATRRRIPVEGPFVETSPIVVDEQQLDTNRHVNNARYISMALAALDELGISLDLHRISVQYQSMALSGDTIVPRVSSCASGRTVELSRPEGGPFATVMLQDA</sequence>
<comment type="similarity">
    <text evidence="1">Belongs to the acyl-ACP thioesterase family.</text>
</comment>
<feature type="domain" description="Acyl-ACP thioesterase N-terminal hotdog" evidence="8">
    <location>
        <begin position="7"/>
        <end position="125"/>
    </location>
</feature>
<dbReference type="InterPro" id="IPR049427">
    <property type="entry name" value="Acyl-ACP_TE_C"/>
</dbReference>
<dbReference type="PANTHER" id="PTHR31727">
    <property type="entry name" value="OLEOYL-ACYL CARRIER PROTEIN THIOESTERASE 1, CHLOROPLASTIC"/>
    <property type="match status" value="1"/>
</dbReference>
<evidence type="ECO:0000256" key="3">
    <source>
        <dbReference type="ARBA" id="ARBA00022801"/>
    </source>
</evidence>
<dbReference type="RefSeq" id="WP_013251673.1">
    <property type="nucleotide sequence ID" value="NC_014363.1"/>
</dbReference>
<dbReference type="Gene3D" id="3.10.129.10">
    <property type="entry name" value="Hotdog Thioesterase"/>
    <property type="match status" value="1"/>
</dbReference>
<dbReference type="Pfam" id="PF01643">
    <property type="entry name" value="Acyl-ACP_TE"/>
    <property type="match status" value="1"/>
</dbReference>
<dbReference type="GO" id="GO:0000036">
    <property type="term" value="F:acyl carrier activity"/>
    <property type="evidence" value="ECO:0007669"/>
    <property type="project" value="TreeGrafter"/>
</dbReference>
<dbReference type="eggNOG" id="COG3884">
    <property type="taxonomic scope" value="Bacteria"/>
</dbReference>
<evidence type="ECO:0000256" key="6">
    <source>
        <dbReference type="ARBA" id="ARBA00023098"/>
    </source>
</evidence>
<evidence type="ECO:0000259" key="9">
    <source>
        <dbReference type="Pfam" id="PF20791"/>
    </source>
</evidence>
<dbReference type="InterPro" id="IPR045023">
    <property type="entry name" value="FATA/B"/>
</dbReference>
<keyword evidence="6" id="KW-0443">Lipid metabolism</keyword>
<evidence type="ECO:0000256" key="5">
    <source>
        <dbReference type="ARBA" id="ARBA00022946"/>
    </source>
</evidence>
<accession>E1QZV7</accession>
<feature type="domain" description="Acyl-ACP thioesterase-like C-terminal" evidence="9">
    <location>
        <begin position="159"/>
        <end position="207"/>
    </location>
</feature>
<protein>
    <submittedName>
        <fullName evidence="10">Acyl-ACP thioesterase</fullName>
    </submittedName>
</protein>
<keyword evidence="7" id="KW-0275">Fatty acid biosynthesis</keyword>
<evidence type="ECO:0000256" key="4">
    <source>
        <dbReference type="ARBA" id="ARBA00022832"/>
    </source>
</evidence>
<dbReference type="CDD" id="cd00586">
    <property type="entry name" value="4HBT"/>
    <property type="match status" value="1"/>
</dbReference>
<dbReference type="SUPFAM" id="SSF54637">
    <property type="entry name" value="Thioesterase/thiol ester dehydrase-isomerase"/>
    <property type="match status" value="2"/>
</dbReference>
<dbReference type="KEGG" id="ols:Olsu_0808"/>
<evidence type="ECO:0000256" key="1">
    <source>
        <dbReference type="ARBA" id="ARBA00006500"/>
    </source>
</evidence>
<dbReference type="GeneID" id="78512228"/>
<keyword evidence="11" id="KW-1185">Reference proteome</keyword>
<gene>
    <name evidence="10" type="ordered locus">Olsu_0808</name>
</gene>
<dbReference type="OrthoDB" id="9801517at2"/>
<keyword evidence="4" id="KW-0276">Fatty acid metabolism</keyword>
<evidence type="ECO:0000313" key="11">
    <source>
        <dbReference type="Proteomes" id="UP000000333"/>
    </source>
</evidence>
<dbReference type="InterPro" id="IPR029069">
    <property type="entry name" value="HotDog_dom_sf"/>
</dbReference>
<dbReference type="InterPro" id="IPR002864">
    <property type="entry name" value="Acyl-ACP_thioesterase_NHD"/>
</dbReference>
<keyword evidence="2" id="KW-0444">Lipid biosynthesis</keyword>
<dbReference type="PANTHER" id="PTHR31727:SF6">
    <property type="entry name" value="OLEOYL-ACYL CARRIER PROTEIN THIOESTERASE 1, CHLOROPLASTIC"/>
    <property type="match status" value="1"/>
</dbReference>
<evidence type="ECO:0000256" key="2">
    <source>
        <dbReference type="ARBA" id="ARBA00022516"/>
    </source>
</evidence>
<name>E1QZV7_OLSUV</name>
<dbReference type="STRING" id="633147.Olsu_0808"/>
<organism evidence="10 11">
    <name type="scientific">Olsenella uli (strain ATCC 49627 / DSM 7084 / CCUG 31166 / CIP 109912 / JCM 12494 / LMG 11480 / NCIMB 702895 / VPI D76D-27C)</name>
    <name type="common">Lactobacillus uli</name>
    <dbReference type="NCBI Taxonomy" id="633147"/>
    <lineage>
        <taxon>Bacteria</taxon>
        <taxon>Bacillati</taxon>
        <taxon>Actinomycetota</taxon>
        <taxon>Coriobacteriia</taxon>
        <taxon>Coriobacteriales</taxon>
        <taxon>Atopobiaceae</taxon>
        <taxon>Olsenella</taxon>
    </lineage>
</organism>
<evidence type="ECO:0000256" key="7">
    <source>
        <dbReference type="ARBA" id="ARBA00023160"/>
    </source>
</evidence>
<proteinExistence type="inferred from homology"/>